<dbReference type="PATRIC" id="fig|155920.8.peg.1585"/>
<protein>
    <recommendedName>
        <fullName evidence="1">Protein SlyX homolog</fullName>
    </recommendedName>
</protein>
<comment type="similarity">
    <text evidence="1">Belongs to the SlyX family.</text>
</comment>
<dbReference type="Pfam" id="PF04102">
    <property type="entry name" value="SlyX"/>
    <property type="match status" value="1"/>
</dbReference>
<proteinExistence type="inferred from homology"/>
<sequence>MHEKLLTLCDCAFEARLIELEMRVSFQEQALTEISEALAETRLIGARNAELMRHLLEELGKVRNTLYEHPIDEPPPHY</sequence>
<evidence type="ECO:0000313" key="3">
    <source>
        <dbReference type="Proteomes" id="UP000027215"/>
    </source>
</evidence>
<dbReference type="PANTHER" id="PTHR36508:SF1">
    <property type="entry name" value="PROTEIN SLYX"/>
    <property type="match status" value="1"/>
</dbReference>
<dbReference type="SMR" id="A0A060GZX2"/>
<organism evidence="2 3">
    <name type="scientific">Xylella fastidiosa subsp. sandyi Ann-1</name>
    <dbReference type="NCBI Taxonomy" id="155920"/>
    <lineage>
        <taxon>Bacteria</taxon>
        <taxon>Pseudomonadati</taxon>
        <taxon>Pseudomonadota</taxon>
        <taxon>Gammaproteobacteria</taxon>
        <taxon>Lysobacterales</taxon>
        <taxon>Lysobacteraceae</taxon>
        <taxon>Xylella</taxon>
    </lineage>
</organism>
<dbReference type="KEGG" id="xfs:D934_06810"/>
<dbReference type="NCBIfam" id="NF002024">
    <property type="entry name" value="PRK00846.1"/>
    <property type="match status" value="1"/>
</dbReference>
<name>A0A060GZX2_XYLFS</name>
<dbReference type="GeneID" id="93904962"/>
<evidence type="ECO:0000313" key="2">
    <source>
        <dbReference type="EMBL" id="AIC10029.1"/>
    </source>
</evidence>
<dbReference type="Gene3D" id="1.20.5.300">
    <property type="match status" value="1"/>
</dbReference>
<dbReference type="PANTHER" id="PTHR36508">
    <property type="entry name" value="PROTEIN SLYX"/>
    <property type="match status" value="1"/>
</dbReference>
<dbReference type="HOGENOM" id="CLU_180796_4_2_6"/>
<accession>A0A060GZX2</accession>
<dbReference type="RefSeq" id="WP_004087333.1">
    <property type="nucleotide sequence ID" value="NZ_CP006696.1"/>
</dbReference>
<reference evidence="2 3" key="1">
    <citation type="submission" date="2013-08" db="EMBL/GenBank/DDBJ databases">
        <authorList>
            <person name="Stouthamer R."/>
            <person name="Nunney L."/>
        </authorList>
    </citation>
    <scope>NUCLEOTIDE SEQUENCE [LARGE SCALE GENOMIC DNA]</scope>
    <source>
        <strain evidence="3">ann-1</strain>
    </source>
</reference>
<dbReference type="HAMAP" id="MF_00715">
    <property type="entry name" value="SlyX"/>
    <property type="match status" value="1"/>
</dbReference>
<dbReference type="AlphaFoldDB" id="A0A060GZX2"/>
<dbReference type="EMBL" id="CP006696">
    <property type="protein sequence ID" value="AIC10029.1"/>
    <property type="molecule type" value="Genomic_DNA"/>
</dbReference>
<evidence type="ECO:0000256" key="1">
    <source>
        <dbReference type="HAMAP-Rule" id="MF_00715"/>
    </source>
</evidence>
<gene>
    <name evidence="1" type="primary">slyX</name>
    <name evidence="2" type="ORF">D934_06810</name>
</gene>
<dbReference type="Proteomes" id="UP000027215">
    <property type="component" value="Chromosome"/>
</dbReference>
<dbReference type="InterPro" id="IPR007236">
    <property type="entry name" value="SlyX"/>
</dbReference>